<dbReference type="PANTHER" id="PTHR30015">
    <property type="entry name" value="MRR RESTRICTION SYSTEM PROTEIN"/>
    <property type="match status" value="1"/>
</dbReference>
<evidence type="ECO:0000313" key="3">
    <source>
        <dbReference type="EMBL" id="MFE1352956.1"/>
    </source>
</evidence>
<dbReference type="GO" id="GO:0016787">
    <property type="term" value="F:hydrolase activity"/>
    <property type="evidence" value="ECO:0007669"/>
    <property type="project" value="UniProtKB-KW"/>
</dbReference>
<proteinExistence type="predicted"/>
<evidence type="ECO:0000256" key="1">
    <source>
        <dbReference type="SAM" id="MobiDB-lite"/>
    </source>
</evidence>
<organism evidence="3 4">
    <name type="scientific">Kitasatospora phosalacinea</name>
    <dbReference type="NCBI Taxonomy" id="2065"/>
    <lineage>
        <taxon>Bacteria</taxon>
        <taxon>Bacillati</taxon>
        <taxon>Actinomycetota</taxon>
        <taxon>Actinomycetes</taxon>
        <taxon>Kitasatosporales</taxon>
        <taxon>Streptomycetaceae</taxon>
        <taxon>Kitasatospora</taxon>
    </lineage>
</organism>
<reference evidence="3 4" key="1">
    <citation type="submission" date="2024-09" db="EMBL/GenBank/DDBJ databases">
        <title>The Natural Products Discovery Center: Release of the First 8490 Sequenced Strains for Exploring Actinobacteria Biosynthetic Diversity.</title>
        <authorList>
            <person name="Kalkreuter E."/>
            <person name="Kautsar S.A."/>
            <person name="Yang D."/>
            <person name="Bader C.D."/>
            <person name="Teijaro C.N."/>
            <person name="Fluegel L."/>
            <person name="Davis C.M."/>
            <person name="Simpson J.R."/>
            <person name="Lauterbach L."/>
            <person name="Steele A.D."/>
            <person name="Gui C."/>
            <person name="Meng S."/>
            <person name="Li G."/>
            <person name="Viehrig K."/>
            <person name="Ye F."/>
            <person name="Su P."/>
            <person name="Kiefer A.F."/>
            <person name="Nichols A."/>
            <person name="Cepeda A.J."/>
            <person name="Yan W."/>
            <person name="Fan B."/>
            <person name="Jiang Y."/>
            <person name="Adhikari A."/>
            <person name="Zheng C.-J."/>
            <person name="Schuster L."/>
            <person name="Cowan T.M."/>
            <person name="Smanski M.J."/>
            <person name="Chevrette M.G."/>
            <person name="De Carvalho L.P.S."/>
            <person name="Shen B."/>
        </authorList>
    </citation>
    <scope>NUCLEOTIDE SEQUENCE [LARGE SCALE GENOMIC DNA]</scope>
    <source>
        <strain evidence="3 4">NPDC058753</strain>
    </source>
</reference>
<dbReference type="Pfam" id="PF04471">
    <property type="entry name" value="Mrr_cat"/>
    <property type="match status" value="1"/>
</dbReference>
<dbReference type="PANTHER" id="PTHR30015:SF7">
    <property type="entry name" value="TYPE IV METHYL-DIRECTED RESTRICTION ENZYME ECOKMRR"/>
    <property type="match status" value="1"/>
</dbReference>
<dbReference type="Gene3D" id="3.40.1350.10">
    <property type="match status" value="1"/>
</dbReference>
<dbReference type="InterPro" id="IPR007560">
    <property type="entry name" value="Restrct_endonuc_IV_Mrr"/>
</dbReference>
<dbReference type="EMBL" id="JBHYPX010000022">
    <property type="protein sequence ID" value="MFE1352956.1"/>
    <property type="molecule type" value="Genomic_DNA"/>
</dbReference>
<gene>
    <name evidence="3" type="ORF">ACFW6T_13295</name>
</gene>
<keyword evidence="4" id="KW-1185">Reference proteome</keyword>
<accession>A0ABW6GJS9</accession>
<comment type="caution">
    <text evidence="3">The sequence shown here is derived from an EMBL/GenBank/DDBJ whole genome shotgun (WGS) entry which is preliminary data.</text>
</comment>
<feature type="domain" description="Restriction endonuclease type IV Mrr" evidence="2">
    <location>
        <begin position="28"/>
        <end position="92"/>
    </location>
</feature>
<dbReference type="EC" id="3.1.21.-" evidence="3"/>
<dbReference type="RefSeq" id="WP_380328175.1">
    <property type="nucleotide sequence ID" value="NZ_JBHYPW010000045.1"/>
</dbReference>
<feature type="region of interest" description="Disordered" evidence="1">
    <location>
        <begin position="1"/>
        <end position="35"/>
    </location>
</feature>
<dbReference type="InterPro" id="IPR052906">
    <property type="entry name" value="Type_IV_Methyl-Rstrct_Enzyme"/>
</dbReference>
<keyword evidence="3" id="KW-0255">Endonuclease</keyword>
<evidence type="ECO:0000313" key="4">
    <source>
        <dbReference type="Proteomes" id="UP001599542"/>
    </source>
</evidence>
<keyword evidence="3" id="KW-0540">Nuclease</keyword>
<protein>
    <submittedName>
        <fullName evidence="3">Restriction endonuclease</fullName>
        <ecNumber evidence="3">3.1.21.-</ecNumber>
    </submittedName>
</protein>
<dbReference type="Proteomes" id="UP001599542">
    <property type="component" value="Unassembled WGS sequence"/>
</dbReference>
<feature type="compositionally biased region" description="Basic residues" evidence="1">
    <location>
        <begin position="9"/>
        <end position="30"/>
    </location>
</feature>
<sequence>MTHPEPPRRRPRRRRRPTRPGRRHRDRVRAKHTENVVSPKVVRALLGTLQDKQAVCGVLVTISWYGKSSRETAHCRGQRLDLINGRNLKTLLPNTSASTP</sequence>
<dbReference type="GO" id="GO:0004519">
    <property type="term" value="F:endonuclease activity"/>
    <property type="evidence" value="ECO:0007669"/>
    <property type="project" value="UniProtKB-KW"/>
</dbReference>
<name>A0ABW6GJS9_9ACTN</name>
<dbReference type="InterPro" id="IPR011856">
    <property type="entry name" value="tRNA_endonuc-like_dom_sf"/>
</dbReference>
<keyword evidence="3" id="KW-0378">Hydrolase</keyword>
<evidence type="ECO:0000259" key="2">
    <source>
        <dbReference type="Pfam" id="PF04471"/>
    </source>
</evidence>